<evidence type="ECO:0000256" key="1">
    <source>
        <dbReference type="ARBA" id="ARBA00023152"/>
    </source>
</evidence>
<dbReference type="PANTHER" id="PTHR48100">
    <property type="entry name" value="BROAD-SPECIFICITY PHOSPHATASE YOR283W-RELATED"/>
    <property type="match status" value="1"/>
</dbReference>
<name>A0A9N8DJY4_9STRA</name>
<keyword evidence="6" id="KW-1185">Reference proteome</keyword>
<dbReference type="GO" id="GO:0016791">
    <property type="term" value="F:phosphatase activity"/>
    <property type="evidence" value="ECO:0007669"/>
    <property type="project" value="TreeGrafter"/>
</dbReference>
<comment type="caution">
    <text evidence="5">The sequence shown here is derived from an EMBL/GenBank/DDBJ whole genome shotgun (WGS) entry which is preliminary data.</text>
</comment>
<dbReference type="AlphaFoldDB" id="A0A9N8DJY4"/>
<feature type="chain" id="PRO_5040415229" evidence="4">
    <location>
        <begin position="23"/>
        <end position="279"/>
    </location>
</feature>
<organism evidence="5 6">
    <name type="scientific">Seminavis robusta</name>
    <dbReference type="NCBI Taxonomy" id="568900"/>
    <lineage>
        <taxon>Eukaryota</taxon>
        <taxon>Sar</taxon>
        <taxon>Stramenopiles</taxon>
        <taxon>Ochrophyta</taxon>
        <taxon>Bacillariophyta</taxon>
        <taxon>Bacillariophyceae</taxon>
        <taxon>Bacillariophycidae</taxon>
        <taxon>Naviculales</taxon>
        <taxon>Naviculaceae</taxon>
        <taxon>Seminavis</taxon>
    </lineage>
</organism>
<evidence type="ECO:0000256" key="3">
    <source>
        <dbReference type="SAM" id="MobiDB-lite"/>
    </source>
</evidence>
<dbReference type="PROSITE" id="PS00175">
    <property type="entry name" value="PG_MUTASE"/>
    <property type="match status" value="1"/>
</dbReference>
<dbReference type="PANTHER" id="PTHR48100:SF1">
    <property type="entry name" value="HISTIDINE PHOSPHATASE FAMILY PROTEIN-RELATED"/>
    <property type="match status" value="1"/>
</dbReference>
<dbReference type="SUPFAM" id="SSF53254">
    <property type="entry name" value="Phosphoglycerate mutase-like"/>
    <property type="match status" value="1"/>
</dbReference>
<accession>A0A9N8DJY4</accession>
<keyword evidence="2" id="KW-0413">Isomerase</keyword>
<dbReference type="Pfam" id="PF00300">
    <property type="entry name" value="His_Phos_1"/>
    <property type="match status" value="1"/>
</dbReference>
<protein>
    <submittedName>
        <fullName evidence="5">Phosphoglycerate mutase</fullName>
    </submittedName>
</protein>
<proteinExistence type="predicted"/>
<dbReference type="Proteomes" id="UP001153069">
    <property type="component" value="Unassembled WGS sequence"/>
</dbReference>
<dbReference type="OrthoDB" id="496981at2759"/>
<evidence type="ECO:0000313" key="5">
    <source>
        <dbReference type="EMBL" id="CAB9504067.1"/>
    </source>
</evidence>
<feature type="compositionally biased region" description="Polar residues" evidence="3">
    <location>
        <begin position="267"/>
        <end position="279"/>
    </location>
</feature>
<dbReference type="InterPro" id="IPR050275">
    <property type="entry name" value="PGM_Phosphatase"/>
</dbReference>
<dbReference type="CDD" id="cd07067">
    <property type="entry name" value="HP_PGM_like"/>
    <property type="match status" value="1"/>
</dbReference>
<dbReference type="Gene3D" id="3.40.50.1240">
    <property type="entry name" value="Phosphoglycerate mutase-like"/>
    <property type="match status" value="1"/>
</dbReference>
<sequence length="279" mass="32077">MNYLIAIFFIFSLASHVVRILATTSGSKKQLYILRHGQATHNPRAEEARANGCSYDEFMELMRQDDSLDSSLTDLGRAQAKLVYEQSLKHLEANIQLVVSSPLSRAIETADFVVPSVQQRVCVEDFRIISGWLLNAKRRTRSELQQLFPHWNLDNLQTQEDTLWTPDLETHADCAQRGFQGLCWIMERPEDSILLVTHGGLLRFTMQQHNRVKMMDGRTSKQEERDVQARFGNCELRRYTMEWEAEETENDNHSTEKAQRSLVLTELDTNGDNSQEAAS</sequence>
<dbReference type="SMART" id="SM00855">
    <property type="entry name" value="PGAM"/>
    <property type="match status" value="1"/>
</dbReference>
<dbReference type="InterPro" id="IPR013078">
    <property type="entry name" value="His_Pase_superF_clade-1"/>
</dbReference>
<feature type="signal peptide" evidence="4">
    <location>
        <begin position="1"/>
        <end position="22"/>
    </location>
</feature>
<feature type="compositionally biased region" description="Basic and acidic residues" evidence="3">
    <location>
        <begin position="250"/>
        <end position="259"/>
    </location>
</feature>
<keyword evidence="1" id="KW-0324">Glycolysis</keyword>
<reference evidence="5" key="1">
    <citation type="submission" date="2020-06" db="EMBL/GenBank/DDBJ databases">
        <authorList>
            <consortium name="Plant Systems Biology data submission"/>
        </authorList>
    </citation>
    <scope>NUCLEOTIDE SEQUENCE</scope>
    <source>
        <strain evidence="5">D6</strain>
    </source>
</reference>
<feature type="region of interest" description="Disordered" evidence="3">
    <location>
        <begin position="245"/>
        <end position="279"/>
    </location>
</feature>
<dbReference type="InterPro" id="IPR029033">
    <property type="entry name" value="His_PPase_superfam"/>
</dbReference>
<evidence type="ECO:0000313" key="6">
    <source>
        <dbReference type="Proteomes" id="UP001153069"/>
    </source>
</evidence>
<evidence type="ECO:0000256" key="2">
    <source>
        <dbReference type="ARBA" id="ARBA00023235"/>
    </source>
</evidence>
<dbReference type="GO" id="GO:0005737">
    <property type="term" value="C:cytoplasm"/>
    <property type="evidence" value="ECO:0007669"/>
    <property type="project" value="TreeGrafter"/>
</dbReference>
<dbReference type="InterPro" id="IPR001345">
    <property type="entry name" value="PG/BPGM_mutase_AS"/>
</dbReference>
<evidence type="ECO:0000256" key="4">
    <source>
        <dbReference type="SAM" id="SignalP"/>
    </source>
</evidence>
<dbReference type="EMBL" id="CAICTM010000183">
    <property type="protein sequence ID" value="CAB9504067.1"/>
    <property type="molecule type" value="Genomic_DNA"/>
</dbReference>
<keyword evidence="4" id="KW-0732">Signal</keyword>
<gene>
    <name evidence="5" type="ORF">SEMRO_184_G080140.1</name>
</gene>